<dbReference type="Proteomes" id="UP000837857">
    <property type="component" value="Chromosome 14"/>
</dbReference>
<organism evidence="1 2">
    <name type="scientific">Iphiclides podalirius</name>
    <name type="common">scarce swallowtail</name>
    <dbReference type="NCBI Taxonomy" id="110791"/>
    <lineage>
        <taxon>Eukaryota</taxon>
        <taxon>Metazoa</taxon>
        <taxon>Ecdysozoa</taxon>
        <taxon>Arthropoda</taxon>
        <taxon>Hexapoda</taxon>
        <taxon>Insecta</taxon>
        <taxon>Pterygota</taxon>
        <taxon>Neoptera</taxon>
        <taxon>Endopterygota</taxon>
        <taxon>Lepidoptera</taxon>
        <taxon>Glossata</taxon>
        <taxon>Ditrysia</taxon>
        <taxon>Papilionoidea</taxon>
        <taxon>Papilionidae</taxon>
        <taxon>Papilioninae</taxon>
        <taxon>Iphiclides</taxon>
    </lineage>
</organism>
<accession>A0ABN8HX45</accession>
<proteinExistence type="predicted"/>
<dbReference type="EMBL" id="OW152826">
    <property type="protein sequence ID" value="CAH2042739.1"/>
    <property type="molecule type" value="Genomic_DNA"/>
</dbReference>
<protein>
    <submittedName>
        <fullName evidence="1">Uncharacterized protein</fullName>
    </submittedName>
</protein>
<evidence type="ECO:0000313" key="1">
    <source>
        <dbReference type="EMBL" id="CAH2042739.1"/>
    </source>
</evidence>
<gene>
    <name evidence="1" type="ORF">IPOD504_LOCUS4054</name>
</gene>
<keyword evidence="2" id="KW-1185">Reference proteome</keyword>
<evidence type="ECO:0000313" key="2">
    <source>
        <dbReference type="Proteomes" id="UP000837857"/>
    </source>
</evidence>
<name>A0ABN8HX45_9NEOP</name>
<reference evidence="1" key="1">
    <citation type="submission" date="2022-03" db="EMBL/GenBank/DDBJ databases">
        <authorList>
            <person name="Martin H S."/>
        </authorList>
    </citation>
    <scope>NUCLEOTIDE SEQUENCE</scope>
</reference>
<sequence>MPVRFNDVKARSHVTDVQSYKLLRFGDGGTFQRRRELSRCISTLVEATASAQLTVHEAIVRYFTDFYFRGRASIRRDGLTLAREQTAALLFQLRSIRTFGDAGSKALSLGPATVRPPSIPSQGWTSELFLFRNLVYGK</sequence>
<feature type="non-terminal residue" evidence="1">
    <location>
        <position position="138"/>
    </location>
</feature>